<organism evidence="1">
    <name type="scientific">marine sediment metagenome</name>
    <dbReference type="NCBI Taxonomy" id="412755"/>
    <lineage>
        <taxon>unclassified sequences</taxon>
        <taxon>metagenomes</taxon>
        <taxon>ecological metagenomes</taxon>
    </lineage>
</organism>
<protein>
    <submittedName>
        <fullName evidence="1">Uncharacterized protein</fullName>
    </submittedName>
</protein>
<name>X1T004_9ZZZZ</name>
<dbReference type="AlphaFoldDB" id="X1T004"/>
<proteinExistence type="predicted"/>
<accession>X1T004</accession>
<sequence length="100" mass="11968">MKSFYKPWQKDREDSTIAINKNRHFIIEILGGGYIYSLEESNNEILQLLDRDCGIDLIWKKNKKARGIASRVQWMEWRGESYDTFTIRSERESKAETEYK</sequence>
<reference evidence="1" key="1">
    <citation type="journal article" date="2014" name="Front. Microbiol.">
        <title>High frequency of phylogenetically diverse reductive dehalogenase-homologous genes in deep subseafloor sedimentary metagenomes.</title>
        <authorList>
            <person name="Kawai M."/>
            <person name="Futagami T."/>
            <person name="Toyoda A."/>
            <person name="Takaki Y."/>
            <person name="Nishi S."/>
            <person name="Hori S."/>
            <person name="Arai W."/>
            <person name="Tsubouchi T."/>
            <person name="Morono Y."/>
            <person name="Uchiyama I."/>
            <person name="Ito T."/>
            <person name="Fujiyama A."/>
            <person name="Inagaki F."/>
            <person name="Takami H."/>
        </authorList>
    </citation>
    <scope>NUCLEOTIDE SEQUENCE</scope>
    <source>
        <strain evidence="1">Expedition CK06-06</strain>
    </source>
</reference>
<feature type="non-terminal residue" evidence="1">
    <location>
        <position position="100"/>
    </location>
</feature>
<gene>
    <name evidence="1" type="ORF">S12H4_16787</name>
</gene>
<dbReference type="EMBL" id="BARW01008145">
    <property type="protein sequence ID" value="GAI80930.1"/>
    <property type="molecule type" value="Genomic_DNA"/>
</dbReference>
<evidence type="ECO:0000313" key="1">
    <source>
        <dbReference type="EMBL" id="GAI80930.1"/>
    </source>
</evidence>
<comment type="caution">
    <text evidence="1">The sequence shown here is derived from an EMBL/GenBank/DDBJ whole genome shotgun (WGS) entry which is preliminary data.</text>
</comment>